<name>A0A392SYM1_9FABA</name>
<evidence type="ECO:0000313" key="1">
    <source>
        <dbReference type="EMBL" id="MCI53517.1"/>
    </source>
</evidence>
<dbReference type="AlphaFoldDB" id="A0A392SYM1"/>
<sequence>RYVTKTGEPTLNSKREPRVEARHINTKALLECESEAECHELLDNMADFADELIKIVAD</sequence>
<dbReference type="EMBL" id="LXQA010464474">
    <property type="protein sequence ID" value="MCI53517.1"/>
    <property type="molecule type" value="Genomic_DNA"/>
</dbReference>
<accession>A0A392SYM1</accession>
<dbReference type="Proteomes" id="UP000265520">
    <property type="component" value="Unassembled WGS sequence"/>
</dbReference>
<evidence type="ECO:0000313" key="2">
    <source>
        <dbReference type="Proteomes" id="UP000265520"/>
    </source>
</evidence>
<keyword evidence="2" id="KW-1185">Reference proteome</keyword>
<feature type="non-terminal residue" evidence="1">
    <location>
        <position position="1"/>
    </location>
</feature>
<reference evidence="1 2" key="1">
    <citation type="journal article" date="2018" name="Front. Plant Sci.">
        <title>Red Clover (Trifolium pratense) and Zigzag Clover (T. medium) - A Picture of Genomic Similarities and Differences.</title>
        <authorList>
            <person name="Dluhosova J."/>
            <person name="Istvanek J."/>
            <person name="Nedelnik J."/>
            <person name="Repkova J."/>
        </authorList>
    </citation>
    <scope>NUCLEOTIDE SEQUENCE [LARGE SCALE GENOMIC DNA]</scope>
    <source>
        <strain evidence="2">cv. 10/8</strain>
        <tissue evidence="1">Leaf</tissue>
    </source>
</reference>
<organism evidence="1 2">
    <name type="scientific">Trifolium medium</name>
    <dbReference type="NCBI Taxonomy" id="97028"/>
    <lineage>
        <taxon>Eukaryota</taxon>
        <taxon>Viridiplantae</taxon>
        <taxon>Streptophyta</taxon>
        <taxon>Embryophyta</taxon>
        <taxon>Tracheophyta</taxon>
        <taxon>Spermatophyta</taxon>
        <taxon>Magnoliopsida</taxon>
        <taxon>eudicotyledons</taxon>
        <taxon>Gunneridae</taxon>
        <taxon>Pentapetalae</taxon>
        <taxon>rosids</taxon>
        <taxon>fabids</taxon>
        <taxon>Fabales</taxon>
        <taxon>Fabaceae</taxon>
        <taxon>Papilionoideae</taxon>
        <taxon>50 kb inversion clade</taxon>
        <taxon>NPAAA clade</taxon>
        <taxon>Hologalegina</taxon>
        <taxon>IRL clade</taxon>
        <taxon>Trifolieae</taxon>
        <taxon>Trifolium</taxon>
    </lineage>
</organism>
<proteinExistence type="predicted"/>
<comment type="caution">
    <text evidence="1">The sequence shown here is derived from an EMBL/GenBank/DDBJ whole genome shotgun (WGS) entry which is preliminary data.</text>
</comment>
<protein>
    <submittedName>
        <fullName evidence="1">Uncharacterized protein</fullName>
    </submittedName>
</protein>